<evidence type="ECO:0000256" key="1">
    <source>
        <dbReference type="SAM" id="MobiDB-lite"/>
    </source>
</evidence>
<accession>A0ABZ2KW75</accession>
<evidence type="ECO:0008006" key="4">
    <source>
        <dbReference type="Google" id="ProtNLM"/>
    </source>
</evidence>
<evidence type="ECO:0000313" key="2">
    <source>
        <dbReference type="EMBL" id="WXB02931.1"/>
    </source>
</evidence>
<keyword evidence="3" id="KW-1185">Reference proteome</keyword>
<name>A0ABZ2KW75_9BACT</name>
<proteinExistence type="predicted"/>
<dbReference type="RefSeq" id="WP_394832557.1">
    <property type="nucleotide sequence ID" value="NZ_CP089929.1"/>
</dbReference>
<feature type="compositionally biased region" description="Basic and acidic residues" evidence="1">
    <location>
        <begin position="14"/>
        <end position="36"/>
    </location>
</feature>
<reference evidence="2" key="1">
    <citation type="submission" date="2021-12" db="EMBL/GenBank/DDBJ databases">
        <title>Discovery of the Pendulisporaceae a myxobacterial family with distinct sporulation behavior and unique specialized metabolism.</title>
        <authorList>
            <person name="Garcia R."/>
            <person name="Popoff A."/>
            <person name="Bader C.D."/>
            <person name="Loehr J."/>
            <person name="Walesch S."/>
            <person name="Walt C."/>
            <person name="Boldt J."/>
            <person name="Bunk B."/>
            <person name="Haeckl F.J.F.P.J."/>
            <person name="Gunesch A.P."/>
            <person name="Birkelbach J."/>
            <person name="Nuebel U."/>
            <person name="Pietschmann T."/>
            <person name="Bach T."/>
            <person name="Mueller R."/>
        </authorList>
    </citation>
    <scope>NUCLEOTIDE SEQUENCE</scope>
    <source>
        <strain evidence="2">MSr11367</strain>
    </source>
</reference>
<feature type="region of interest" description="Disordered" evidence="1">
    <location>
        <begin position="1"/>
        <end position="63"/>
    </location>
</feature>
<protein>
    <recommendedName>
        <fullName evidence="4">SRp25 nuclear protein</fullName>
    </recommendedName>
</protein>
<organism evidence="2 3">
    <name type="scientific">Pendulispora rubella</name>
    <dbReference type="NCBI Taxonomy" id="2741070"/>
    <lineage>
        <taxon>Bacteria</taxon>
        <taxon>Pseudomonadati</taxon>
        <taxon>Myxococcota</taxon>
        <taxon>Myxococcia</taxon>
        <taxon>Myxococcales</taxon>
        <taxon>Sorangiineae</taxon>
        <taxon>Pendulisporaceae</taxon>
        <taxon>Pendulispora</taxon>
    </lineage>
</organism>
<sequence>MASNTTFQKRQKERARLDKQREKEERKKQRREERPARSSTDTGVDPDIAHIVPGPQPVAEEDS</sequence>
<dbReference type="Proteomes" id="UP001374803">
    <property type="component" value="Chromosome"/>
</dbReference>
<evidence type="ECO:0000313" key="3">
    <source>
        <dbReference type="Proteomes" id="UP001374803"/>
    </source>
</evidence>
<gene>
    <name evidence="2" type="ORF">LVJ94_39245</name>
</gene>
<dbReference type="EMBL" id="CP089983">
    <property type="protein sequence ID" value="WXB02931.1"/>
    <property type="molecule type" value="Genomic_DNA"/>
</dbReference>